<name>A0AAE7V4W8_9CAUD</name>
<dbReference type="GeneID" id="75687333"/>
<dbReference type="KEGG" id="vg:75687333"/>
<organism evidence="1 2">
    <name type="scientific">uncultured phage cr19_1</name>
    <dbReference type="NCBI Taxonomy" id="2986420"/>
    <lineage>
        <taxon>Viruses</taxon>
        <taxon>Duplodnaviria</taxon>
        <taxon>Heunggongvirae</taxon>
        <taxon>Uroviricota</taxon>
        <taxon>Caudoviricetes</taxon>
        <taxon>Crassvirales</taxon>
        <taxon>Suoliviridae</taxon>
        <taxon>Uncouvirinae</taxon>
        <taxon>Birpovirus</taxon>
        <taxon>Birpovirus hominis</taxon>
    </lineage>
</organism>
<sequence>MDKLRGKNVTFFMEDELDECSINLTTWNAASEGLNSGIISQLDIANSTVYTKITEETIKEALKRLCEYDIRMDGCKAFVLQKNKRH</sequence>
<dbReference type="Proteomes" id="UP000827455">
    <property type="component" value="Segment"/>
</dbReference>
<keyword evidence="2" id="KW-1185">Reference proteome</keyword>
<accession>A0AAE7V4W8</accession>
<evidence type="ECO:0000313" key="1">
    <source>
        <dbReference type="EMBL" id="QWM90898.1"/>
    </source>
</evidence>
<gene>
    <name evidence="1" type="primary">gp_72932</name>
</gene>
<evidence type="ECO:0000313" key="2">
    <source>
        <dbReference type="Proteomes" id="UP000827455"/>
    </source>
</evidence>
<protein>
    <submittedName>
        <fullName evidence="1">Uncharacterized protein</fullName>
    </submittedName>
</protein>
<proteinExistence type="predicted"/>
<reference evidence="1 2" key="1">
    <citation type="submission" date="2021-04" db="EMBL/GenBank/DDBJ databases">
        <authorList>
            <person name="Shkoporov A.N."/>
            <person name="Stockdale S.R."/>
            <person name="Guerin E."/>
            <person name="Ross R.P."/>
            <person name="Hill C."/>
        </authorList>
    </citation>
    <scope>NUCLEOTIDE SEQUENCE [LARGE SCALE GENOMIC DNA]</scope>
    <source>
        <strain evidence="2">cr19_1</strain>
    </source>
</reference>
<dbReference type="EMBL" id="MZ130494">
    <property type="protein sequence ID" value="QWM90898.1"/>
    <property type="molecule type" value="Genomic_DNA"/>
</dbReference>
<dbReference type="RefSeq" id="YP_010509838.1">
    <property type="nucleotide sequence ID" value="NC_067212.1"/>
</dbReference>